<evidence type="ECO:0000259" key="5">
    <source>
        <dbReference type="PROSITE" id="PS50011"/>
    </source>
</evidence>
<dbReference type="InterPro" id="IPR051681">
    <property type="entry name" value="Ser/Thr_Kinases-Pseudokinases"/>
</dbReference>
<dbReference type="InterPro" id="IPR011009">
    <property type="entry name" value="Kinase-like_dom_sf"/>
</dbReference>
<keyword evidence="7" id="KW-1185">Reference proteome</keyword>
<dbReference type="PANTHER" id="PTHR44329:SF288">
    <property type="entry name" value="MITOGEN-ACTIVATED PROTEIN KINASE KINASE KINASE 20"/>
    <property type="match status" value="1"/>
</dbReference>
<gene>
    <name evidence="6" type="ORF">C8F04DRAFT_918018</name>
</gene>
<evidence type="ECO:0000256" key="1">
    <source>
        <dbReference type="ARBA" id="ARBA00022679"/>
    </source>
</evidence>
<organism evidence="6 7">
    <name type="scientific">Mycena alexandri</name>
    <dbReference type="NCBI Taxonomy" id="1745969"/>
    <lineage>
        <taxon>Eukaryota</taxon>
        <taxon>Fungi</taxon>
        <taxon>Dikarya</taxon>
        <taxon>Basidiomycota</taxon>
        <taxon>Agaricomycotina</taxon>
        <taxon>Agaricomycetes</taxon>
        <taxon>Agaricomycetidae</taxon>
        <taxon>Agaricales</taxon>
        <taxon>Marasmiineae</taxon>
        <taxon>Mycenaceae</taxon>
        <taxon>Mycena</taxon>
    </lineage>
</organism>
<dbReference type="GO" id="GO:0005524">
    <property type="term" value="F:ATP binding"/>
    <property type="evidence" value="ECO:0007669"/>
    <property type="project" value="UniProtKB-KW"/>
</dbReference>
<evidence type="ECO:0000313" key="6">
    <source>
        <dbReference type="EMBL" id="KAJ7031220.1"/>
    </source>
</evidence>
<accession>A0AAD6X0F7</accession>
<dbReference type="Pfam" id="PF07714">
    <property type="entry name" value="PK_Tyr_Ser-Thr"/>
    <property type="match status" value="1"/>
</dbReference>
<keyword evidence="4" id="KW-0067">ATP-binding</keyword>
<sequence>ASERLTRDALSVFAQIISILSNSEASKRFLSCRGDLAQQLLDLLQDLLDSPHEPRSRPLLSKALLKLSGKCGLLPTSFALNHLEKVGEQVAGGGYGDVWRGRVGSQIVAVKSMRQFRDDDASASLKKLGREALIWRQLSHSNLLPFLGLYTLESRLSLVSPWMENGDLNSFLKNPPAGTDRLSLILDIAMGLQYLHGENIVHGDLKTANILVTPSGRACIADFGLSSIVGVLSLSTTLSSRSGRPGTLRYQAPELLLDQRPNHFGSDVYAFACLCYEVSTGKVPFFDTHNEGAIILKVIEGARPSRLETISPVDLWPLLEDCWRGSPEERPTMTLVVQRLLSEP</sequence>
<evidence type="ECO:0000313" key="7">
    <source>
        <dbReference type="Proteomes" id="UP001218188"/>
    </source>
</evidence>
<keyword evidence="1" id="KW-0808">Transferase</keyword>
<keyword evidence="2" id="KW-0547">Nucleotide-binding</keyword>
<dbReference type="Gene3D" id="1.10.510.10">
    <property type="entry name" value="Transferase(Phosphotransferase) domain 1"/>
    <property type="match status" value="1"/>
</dbReference>
<proteinExistence type="predicted"/>
<feature type="non-terminal residue" evidence="6">
    <location>
        <position position="344"/>
    </location>
</feature>
<dbReference type="SUPFAM" id="SSF56112">
    <property type="entry name" value="Protein kinase-like (PK-like)"/>
    <property type="match status" value="1"/>
</dbReference>
<comment type="caution">
    <text evidence="6">The sequence shown here is derived from an EMBL/GenBank/DDBJ whole genome shotgun (WGS) entry which is preliminary data.</text>
</comment>
<dbReference type="PANTHER" id="PTHR44329">
    <property type="entry name" value="SERINE/THREONINE-PROTEIN KINASE TNNI3K-RELATED"/>
    <property type="match status" value="1"/>
</dbReference>
<dbReference type="SMART" id="SM00220">
    <property type="entry name" value="S_TKc"/>
    <property type="match status" value="1"/>
</dbReference>
<reference evidence="6" key="1">
    <citation type="submission" date="2023-03" db="EMBL/GenBank/DDBJ databases">
        <title>Massive genome expansion in bonnet fungi (Mycena s.s.) driven by repeated elements and novel gene families across ecological guilds.</title>
        <authorList>
            <consortium name="Lawrence Berkeley National Laboratory"/>
            <person name="Harder C.B."/>
            <person name="Miyauchi S."/>
            <person name="Viragh M."/>
            <person name="Kuo A."/>
            <person name="Thoen E."/>
            <person name="Andreopoulos B."/>
            <person name="Lu D."/>
            <person name="Skrede I."/>
            <person name="Drula E."/>
            <person name="Henrissat B."/>
            <person name="Morin E."/>
            <person name="Kohler A."/>
            <person name="Barry K."/>
            <person name="LaButti K."/>
            <person name="Morin E."/>
            <person name="Salamov A."/>
            <person name="Lipzen A."/>
            <person name="Mereny Z."/>
            <person name="Hegedus B."/>
            <person name="Baldrian P."/>
            <person name="Stursova M."/>
            <person name="Weitz H."/>
            <person name="Taylor A."/>
            <person name="Grigoriev I.V."/>
            <person name="Nagy L.G."/>
            <person name="Martin F."/>
            <person name="Kauserud H."/>
        </authorList>
    </citation>
    <scope>NUCLEOTIDE SEQUENCE</scope>
    <source>
        <strain evidence="6">CBHHK200</strain>
    </source>
</reference>
<dbReference type="PROSITE" id="PS00108">
    <property type="entry name" value="PROTEIN_KINASE_ST"/>
    <property type="match status" value="1"/>
</dbReference>
<dbReference type="InterPro" id="IPR000719">
    <property type="entry name" value="Prot_kinase_dom"/>
</dbReference>
<dbReference type="Proteomes" id="UP001218188">
    <property type="component" value="Unassembled WGS sequence"/>
</dbReference>
<name>A0AAD6X0F7_9AGAR</name>
<dbReference type="GO" id="GO:0004674">
    <property type="term" value="F:protein serine/threonine kinase activity"/>
    <property type="evidence" value="ECO:0007669"/>
    <property type="project" value="TreeGrafter"/>
</dbReference>
<dbReference type="AlphaFoldDB" id="A0AAD6X0F7"/>
<feature type="domain" description="Protein kinase" evidence="5">
    <location>
        <begin position="84"/>
        <end position="344"/>
    </location>
</feature>
<evidence type="ECO:0000256" key="3">
    <source>
        <dbReference type="ARBA" id="ARBA00022777"/>
    </source>
</evidence>
<protein>
    <submittedName>
        <fullName evidence="6">Kinase-like domain-containing protein</fullName>
    </submittedName>
</protein>
<dbReference type="InterPro" id="IPR001245">
    <property type="entry name" value="Ser-Thr/Tyr_kinase_cat_dom"/>
</dbReference>
<evidence type="ECO:0000256" key="4">
    <source>
        <dbReference type="ARBA" id="ARBA00022840"/>
    </source>
</evidence>
<evidence type="ECO:0000256" key="2">
    <source>
        <dbReference type="ARBA" id="ARBA00022741"/>
    </source>
</evidence>
<feature type="non-terminal residue" evidence="6">
    <location>
        <position position="1"/>
    </location>
</feature>
<dbReference type="EMBL" id="JARJCM010000083">
    <property type="protein sequence ID" value="KAJ7031220.1"/>
    <property type="molecule type" value="Genomic_DNA"/>
</dbReference>
<keyword evidence="3 6" id="KW-0418">Kinase</keyword>
<dbReference type="PRINTS" id="PR00109">
    <property type="entry name" value="TYRKINASE"/>
</dbReference>
<dbReference type="InterPro" id="IPR008271">
    <property type="entry name" value="Ser/Thr_kinase_AS"/>
</dbReference>
<dbReference type="PROSITE" id="PS50011">
    <property type="entry name" value="PROTEIN_KINASE_DOM"/>
    <property type="match status" value="1"/>
</dbReference>